<reference evidence="2" key="1">
    <citation type="submission" date="2015-09" db="EMBL/GenBank/DDBJ databases">
        <authorList>
            <consortium name="Pathogen Informatics"/>
        </authorList>
    </citation>
    <scope>NUCLEOTIDE SEQUENCE</scope>
    <source>
        <strain evidence="2">2789STDY5834896</strain>
    </source>
</reference>
<protein>
    <submittedName>
        <fullName evidence="2">Uncharacterized protein</fullName>
    </submittedName>
</protein>
<proteinExistence type="predicted"/>
<dbReference type="EMBL" id="FMHG01000002">
    <property type="protein sequence ID" value="SCJ85794.1"/>
    <property type="molecule type" value="Genomic_DNA"/>
</dbReference>
<evidence type="ECO:0000256" key="1">
    <source>
        <dbReference type="SAM" id="MobiDB-lite"/>
    </source>
</evidence>
<sequence>MQVGRDGGGLIETGDRQKRGLVVLQRMQDAGGGGAARGTRRGPFCKRGAGRVGPGTSFFEAHDLVDETRRYTGRWMTL</sequence>
<accession>A0A1C6JUT9</accession>
<organism evidence="2">
    <name type="scientific">uncultured Anaerotruncus sp</name>
    <dbReference type="NCBI Taxonomy" id="905011"/>
    <lineage>
        <taxon>Bacteria</taxon>
        <taxon>Bacillati</taxon>
        <taxon>Bacillota</taxon>
        <taxon>Clostridia</taxon>
        <taxon>Eubacteriales</taxon>
        <taxon>Oscillospiraceae</taxon>
        <taxon>Anaerotruncus</taxon>
        <taxon>environmental samples</taxon>
    </lineage>
</organism>
<feature type="region of interest" description="Disordered" evidence="1">
    <location>
        <begin position="28"/>
        <end position="49"/>
    </location>
</feature>
<name>A0A1C6JUT9_9FIRM</name>
<gene>
    <name evidence="2" type="ORF">SAMEA3545359_02291</name>
</gene>
<evidence type="ECO:0000313" key="2">
    <source>
        <dbReference type="EMBL" id="SCJ85794.1"/>
    </source>
</evidence>
<dbReference type="AlphaFoldDB" id="A0A1C6JUT9"/>